<organism evidence="9 10">
    <name type="scientific">Pseudoglutamicibacter albus DNF00011</name>
    <dbReference type="NCBI Taxonomy" id="1401063"/>
    <lineage>
        <taxon>Bacteria</taxon>
        <taxon>Bacillati</taxon>
        <taxon>Actinomycetota</taxon>
        <taxon>Actinomycetes</taxon>
        <taxon>Micrococcales</taxon>
        <taxon>Micrococcaceae</taxon>
        <taxon>Pseudoglutamicibacter</taxon>
    </lineage>
</organism>
<proteinExistence type="inferred from homology"/>
<dbReference type="PANTHER" id="PTHR12544:SF29">
    <property type="entry name" value="GLUTAMINASE"/>
    <property type="match status" value="1"/>
</dbReference>
<dbReference type="NCBIfam" id="TIGR03814">
    <property type="entry name" value="Gln_ase"/>
    <property type="match status" value="1"/>
</dbReference>
<name>A0A095YDG5_9MICC</name>
<dbReference type="RefSeq" id="WP_035755795.1">
    <property type="nucleotide sequence ID" value="NZ_JRNH01000014.1"/>
</dbReference>
<feature type="binding site" evidence="7">
    <location>
        <position position="189"/>
    </location>
    <ligand>
        <name>substrate</name>
    </ligand>
</feature>
<dbReference type="PANTHER" id="PTHR12544">
    <property type="entry name" value="GLUTAMINASE"/>
    <property type="match status" value="1"/>
</dbReference>
<dbReference type="HAMAP" id="MF_00313">
    <property type="entry name" value="Glutaminase"/>
    <property type="match status" value="1"/>
</dbReference>
<evidence type="ECO:0000256" key="4">
    <source>
        <dbReference type="ARBA" id="ARBA00022801"/>
    </source>
</evidence>
<dbReference type="SUPFAM" id="SSF56601">
    <property type="entry name" value="beta-lactamase/transpeptidase-like"/>
    <property type="match status" value="1"/>
</dbReference>
<keyword evidence="7" id="KW-0007">Acetylation</keyword>
<comment type="subunit">
    <text evidence="2 7">Homotetramer.</text>
</comment>
<feature type="binding site" evidence="7">
    <location>
        <position position="165"/>
    </location>
    <ligand>
        <name>substrate</name>
    </ligand>
</feature>
<dbReference type="InterPro" id="IPR036513">
    <property type="entry name" value="STAS_dom_sf"/>
</dbReference>
<comment type="catalytic activity">
    <reaction evidence="5 7">
        <text>L-glutamine + H2O = L-glutamate + NH4(+)</text>
        <dbReference type="Rhea" id="RHEA:15889"/>
        <dbReference type="ChEBI" id="CHEBI:15377"/>
        <dbReference type="ChEBI" id="CHEBI:28938"/>
        <dbReference type="ChEBI" id="CHEBI:29985"/>
        <dbReference type="ChEBI" id="CHEBI:58359"/>
        <dbReference type="EC" id="3.5.1.2"/>
    </reaction>
</comment>
<dbReference type="EC" id="3.5.1.2" evidence="3 7"/>
<dbReference type="InterPro" id="IPR002645">
    <property type="entry name" value="STAS_dom"/>
</dbReference>
<dbReference type="GO" id="GO:0006537">
    <property type="term" value="P:glutamate biosynthetic process"/>
    <property type="evidence" value="ECO:0007669"/>
    <property type="project" value="TreeGrafter"/>
</dbReference>
<comment type="caution">
    <text evidence="9">The sequence shown here is derived from an EMBL/GenBank/DDBJ whole genome shotgun (WGS) entry which is preliminary data.</text>
</comment>
<evidence type="ECO:0000256" key="7">
    <source>
        <dbReference type="HAMAP-Rule" id="MF_00313"/>
    </source>
</evidence>
<feature type="binding site" evidence="7">
    <location>
        <position position="112"/>
    </location>
    <ligand>
        <name>substrate</name>
    </ligand>
</feature>
<evidence type="ECO:0000259" key="8">
    <source>
        <dbReference type="PROSITE" id="PS50801"/>
    </source>
</evidence>
<evidence type="ECO:0000256" key="2">
    <source>
        <dbReference type="ARBA" id="ARBA00011881"/>
    </source>
</evidence>
<dbReference type="GO" id="GO:0006543">
    <property type="term" value="P:L-glutamine catabolic process"/>
    <property type="evidence" value="ECO:0007669"/>
    <property type="project" value="TreeGrafter"/>
</dbReference>
<evidence type="ECO:0000256" key="6">
    <source>
        <dbReference type="ARBA" id="ARBA00070405"/>
    </source>
</evidence>
<evidence type="ECO:0000313" key="9">
    <source>
        <dbReference type="EMBL" id="KGF20485.1"/>
    </source>
</evidence>
<dbReference type="FunFam" id="3.40.710.10:FF:000005">
    <property type="entry name" value="Glutaminase"/>
    <property type="match status" value="1"/>
</dbReference>
<gene>
    <name evidence="7" type="primary">glsA</name>
    <name evidence="9" type="ORF">HMPREF2128_05290</name>
</gene>
<dbReference type="PROSITE" id="PS50801">
    <property type="entry name" value="STAS"/>
    <property type="match status" value="1"/>
</dbReference>
<evidence type="ECO:0000256" key="1">
    <source>
        <dbReference type="ARBA" id="ARBA00011076"/>
    </source>
</evidence>
<protein>
    <recommendedName>
        <fullName evidence="6 7">Glutaminase</fullName>
        <ecNumber evidence="3 7">3.5.1.2</ecNumber>
    </recommendedName>
</protein>
<feature type="binding site" evidence="7">
    <location>
        <position position="62"/>
    </location>
    <ligand>
        <name>substrate</name>
    </ligand>
</feature>
<feature type="binding site" evidence="7">
    <location>
        <position position="158"/>
    </location>
    <ligand>
        <name>substrate</name>
    </ligand>
</feature>
<reference evidence="9 10" key="1">
    <citation type="submission" date="2014-07" db="EMBL/GenBank/DDBJ databases">
        <authorList>
            <person name="McCorrison J."/>
            <person name="Sanka R."/>
            <person name="Torralba M."/>
            <person name="Gillis M."/>
            <person name="Haft D.H."/>
            <person name="Methe B."/>
            <person name="Sutton G."/>
            <person name="Nelson K.E."/>
        </authorList>
    </citation>
    <scope>NUCLEOTIDE SEQUENCE [LARGE SCALE GENOMIC DNA]</scope>
    <source>
        <strain evidence="9 10">DNF00011</strain>
    </source>
</reference>
<dbReference type="Gene3D" id="3.40.710.10">
    <property type="entry name" value="DD-peptidase/beta-lactamase superfamily"/>
    <property type="match status" value="1"/>
</dbReference>
<dbReference type="AlphaFoldDB" id="A0A095YDG5"/>
<dbReference type="Pfam" id="PF01740">
    <property type="entry name" value="STAS"/>
    <property type="match status" value="1"/>
</dbReference>
<keyword evidence="4 7" id="KW-0378">Hydrolase</keyword>
<dbReference type="EMBL" id="JRNH01000014">
    <property type="protein sequence ID" value="KGF20485.1"/>
    <property type="molecule type" value="Genomic_DNA"/>
</dbReference>
<accession>A0A095YDG5</accession>
<feature type="binding site" evidence="7">
    <location>
        <position position="241"/>
    </location>
    <ligand>
        <name>substrate</name>
    </ligand>
</feature>
<evidence type="ECO:0000313" key="10">
    <source>
        <dbReference type="Proteomes" id="UP000053528"/>
    </source>
</evidence>
<comment type="similarity">
    <text evidence="1 7">Belongs to the glutaminase family.</text>
</comment>
<evidence type="ECO:0000256" key="5">
    <source>
        <dbReference type="ARBA" id="ARBA00049534"/>
    </source>
</evidence>
<feature type="binding site" evidence="7">
    <location>
        <position position="259"/>
    </location>
    <ligand>
        <name>substrate</name>
    </ligand>
</feature>
<dbReference type="InterPro" id="IPR012338">
    <property type="entry name" value="Beta-lactam/transpept-like"/>
</dbReference>
<feature type="domain" description="STAS" evidence="8">
    <location>
        <begin position="331"/>
        <end position="393"/>
    </location>
</feature>
<dbReference type="SUPFAM" id="SSF52091">
    <property type="entry name" value="SpoIIaa-like"/>
    <property type="match status" value="1"/>
</dbReference>
<evidence type="ECO:0000256" key="3">
    <source>
        <dbReference type="ARBA" id="ARBA00012918"/>
    </source>
</evidence>
<sequence length="410" mass="44478">MRTPVPDYLHDIMESCIDDGEVASYIPELANANPNTFGIALCMDDGTVYEVGDYQHEFSLQSAAKPFAYALAVEHLGPDGVEEHVGVEPSGDAFNSASVDAKTGKPSNPMINIGAITTYALTGPISLTPEERYENVRLGMSRFAGRELEPDIPVYESEMANAWRNLSLAYLVRSTGHFTLPPHDVVDGYTKVCSLKVTPHDLAVMGMTLGNGGINPITQERVVSEDTAQRVLSVMSTCGMYDASGDWMTDVGIPAKSGVSGGIVGVLPGQASLATFSPRLDTYGNSVRGLQAFTRLSQDLGLHIMSLPPTGESTVRSVARHDQGDGPELHVDIQGPLRFSSAERVMRTLAALPVGEEPVVLDVSRVGSADRISVRMIHESMHRLHTDGHQVMVRDPNGVLRDRWDYNWEE</sequence>
<dbReference type="Proteomes" id="UP000053528">
    <property type="component" value="Unassembled WGS sequence"/>
</dbReference>
<dbReference type="Gene3D" id="3.30.750.24">
    <property type="entry name" value="STAS domain"/>
    <property type="match status" value="1"/>
</dbReference>
<dbReference type="Pfam" id="PF04960">
    <property type="entry name" value="Glutaminase"/>
    <property type="match status" value="1"/>
</dbReference>
<dbReference type="InterPro" id="IPR015868">
    <property type="entry name" value="Glutaminase"/>
</dbReference>
<dbReference type="GO" id="GO:0004359">
    <property type="term" value="F:glutaminase activity"/>
    <property type="evidence" value="ECO:0007669"/>
    <property type="project" value="UniProtKB-UniRule"/>
</dbReference>